<organism evidence="1 2">
    <name type="scientific">Pneumocystis oryctolagi</name>
    <dbReference type="NCBI Taxonomy" id="42067"/>
    <lineage>
        <taxon>Eukaryota</taxon>
        <taxon>Fungi</taxon>
        <taxon>Dikarya</taxon>
        <taxon>Ascomycota</taxon>
        <taxon>Taphrinomycotina</taxon>
        <taxon>Pneumocystomycetes</taxon>
        <taxon>Pneumocystaceae</taxon>
        <taxon>Pneumocystis</taxon>
    </lineage>
</organism>
<comment type="caution">
    <text evidence="1">The sequence shown here is derived from an EMBL/GenBank/DDBJ whole genome shotgun (WGS) entry which is preliminary data.</text>
</comment>
<evidence type="ECO:0000313" key="2">
    <source>
        <dbReference type="Proteomes" id="UP000768646"/>
    </source>
</evidence>
<accession>A0ACB7CDX5</accession>
<sequence>MSEKTVPLKIYDGTNDAVLFKQIVVVNNVPSIFLIKNGLVRKSLYGDVTADNLLESIKIISEEKPLLDTSRQNENDSHIDMDTHSTLTDIDSLTTCKKETARYLQHEKTKSIEQRKKYIDTLKDVRLWIDENRTDNNAPYNLIQAYPKRKFDVLEETVSLEMLNLCPSATLILTPLKNVASAYVETSKGYFSRLFGVFNYFAKSIYSTFSWAFMFIGRNNFVKNVEQNKKAVSSDNQRISTFQNKNKDKNVWYNGNMLNQEPPKEKNN</sequence>
<keyword evidence="2" id="KW-1185">Reference proteome</keyword>
<protein>
    <submittedName>
        <fullName evidence="1">Uncharacterized protein</fullName>
    </submittedName>
</protein>
<name>A0ACB7CDX5_9ASCO</name>
<proteinExistence type="predicted"/>
<evidence type="ECO:0000313" key="1">
    <source>
        <dbReference type="EMBL" id="KAG4305972.1"/>
    </source>
</evidence>
<dbReference type="Proteomes" id="UP000768646">
    <property type="component" value="Unassembled WGS sequence"/>
</dbReference>
<reference evidence="1 2" key="1">
    <citation type="journal article" date="2021" name="Commun. Biol.">
        <title>Genomic insights into the host specific adaptation of the Pneumocystis genus.</title>
        <authorList>
            <person name="Cisse O.H."/>
            <person name="Ma L."/>
            <person name="Dekker J.P."/>
            <person name="Khil P.P."/>
            <person name="Youn J.-H."/>
            <person name="Brenchley J.M."/>
            <person name="Blair R."/>
            <person name="Pahar B."/>
            <person name="Chabe M."/>
            <person name="Van Rompay K.K.A."/>
            <person name="Keesler R."/>
            <person name="Sukura A."/>
            <person name="Hirsch V."/>
            <person name="Kutty G."/>
            <person name="Liu Y."/>
            <person name="Peng L."/>
            <person name="Chen J."/>
            <person name="Song J."/>
            <person name="Weissenbacher-Lang C."/>
            <person name="Xu J."/>
            <person name="Upham N.S."/>
            <person name="Stajich J.E."/>
            <person name="Cuomo C.A."/>
            <person name="Cushion M.T."/>
            <person name="Kovacs J.A."/>
        </authorList>
    </citation>
    <scope>NUCLEOTIDE SEQUENCE [LARGE SCALE GENOMIC DNA]</scope>
    <source>
        <strain evidence="1 2">RABM</strain>
    </source>
</reference>
<gene>
    <name evidence="1" type="ORF">PORY_000882</name>
</gene>
<dbReference type="EMBL" id="JABTEG010000002">
    <property type="protein sequence ID" value="KAG4305972.1"/>
    <property type="molecule type" value="Genomic_DNA"/>
</dbReference>